<keyword evidence="1" id="KW-0472">Membrane</keyword>
<keyword evidence="1" id="KW-0812">Transmembrane</keyword>
<evidence type="ECO:0000313" key="3">
    <source>
        <dbReference type="Proteomes" id="UP001552299"/>
    </source>
</evidence>
<proteinExistence type="predicted"/>
<gene>
    <name evidence="2" type="ORF">M5K25_015581</name>
</gene>
<comment type="caution">
    <text evidence="2">The sequence shown here is derived from an EMBL/GenBank/DDBJ whole genome shotgun (WGS) entry which is preliminary data.</text>
</comment>
<feature type="transmembrane region" description="Helical" evidence="1">
    <location>
        <begin position="47"/>
        <end position="67"/>
    </location>
</feature>
<dbReference type="AlphaFoldDB" id="A0ABD0UR71"/>
<dbReference type="EMBL" id="JANQDX010000012">
    <property type="protein sequence ID" value="KAL0915181.1"/>
    <property type="molecule type" value="Genomic_DNA"/>
</dbReference>
<reference evidence="2 3" key="1">
    <citation type="journal article" date="2024" name="Plant Biotechnol. J.">
        <title>Dendrobium thyrsiflorum genome and its molecular insights into genes involved in important horticultural traits.</title>
        <authorList>
            <person name="Chen B."/>
            <person name="Wang J.Y."/>
            <person name="Zheng P.J."/>
            <person name="Li K.L."/>
            <person name="Liang Y.M."/>
            <person name="Chen X.F."/>
            <person name="Zhang C."/>
            <person name="Zhao X."/>
            <person name="He X."/>
            <person name="Zhang G.Q."/>
            <person name="Liu Z.J."/>
            <person name="Xu Q."/>
        </authorList>
    </citation>
    <scope>NUCLEOTIDE SEQUENCE [LARGE SCALE GENOMIC DNA]</scope>
    <source>
        <strain evidence="2">GZMU011</strain>
    </source>
</reference>
<evidence type="ECO:0000313" key="2">
    <source>
        <dbReference type="EMBL" id="KAL0915181.1"/>
    </source>
</evidence>
<accession>A0ABD0UR71</accession>
<dbReference type="Proteomes" id="UP001552299">
    <property type="component" value="Unassembled WGS sequence"/>
</dbReference>
<evidence type="ECO:0000256" key="1">
    <source>
        <dbReference type="SAM" id="Phobius"/>
    </source>
</evidence>
<name>A0ABD0UR71_DENTH</name>
<organism evidence="2 3">
    <name type="scientific">Dendrobium thyrsiflorum</name>
    <name type="common">Pinecone-like raceme dendrobium</name>
    <name type="synonym">Orchid</name>
    <dbReference type="NCBI Taxonomy" id="117978"/>
    <lineage>
        <taxon>Eukaryota</taxon>
        <taxon>Viridiplantae</taxon>
        <taxon>Streptophyta</taxon>
        <taxon>Embryophyta</taxon>
        <taxon>Tracheophyta</taxon>
        <taxon>Spermatophyta</taxon>
        <taxon>Magnoliopsida</taxon>
        <taxon>Liliopsida</taxon>
        <taxon>Asparagales</taxon>
        <taxon>Orchidaceae</taxon>
        <taxon>Epidendroideae</taxon>
        <taxon>Malaxideae</taxon>
        <taxon>Dendrobiinae</taxon>
        <taxon>Dendrobium</taxon>
    </lineage>
</organism>
<feature type="transmembrane region" description="Helical" evidence="1">
    <location>
        <begin position="12"/>
        <end position="35"/>
    </location>
</feature>
<sequence>MVGISSARMEDLYPVILVSAFGMMRRFFWAMMIAFGHPLLLPWMGRAGNLGLLAIFFLVVALVLMIGEELGQIEVMRNIASVEMIFNLYEKVLADLGAVWLHGFELTVALFLLVTVRVCWLFRFLLWLGCSAPACLEHLGSCFVPVPGSCLMAARFLSVAVWFLSRFLVSGFAWLFGFGGLYRGLSLGFSPLIWLAGRGAVWVSPIGYGVNFGCINSVSEPRCFAETTVISISRGLVAGEVGRVEAMEAASRFRVAVEGDRRTNR</sequence>
<keyword evidence="1" id="KW-1133">Transmembrane helix</keyword>
<protein>
    <submittedName>
        <fullName evidence="2">Uncharacterized protein</fullName>
    </submittedName>
</protein>
<keyword evidence="3" id="KW-1185">Reference proteome</keyword>